<name>A0A2J6PN86_9HELO</name>
<evidence type="ECO:0000313" key="2">
    <source>
        <dbReference type="Proteomes" id="UP000235672"/>
    </source>
</evidence>
<protein>
    <recommendedName>
        <fullName evidence="3">Heterokaryon incompatibility domain-containing protein</fullName>
    </recommendedName>
</protein>
<gene>
    <name evidence="1" type="ORF">NA56DRAFT_693349</name>
</gene>
<dbReference type="PANTHER" id="PTHR33112">
    <property type="entry name" value="DOMAIN PROTEIN, PUTATIVE-RELATED"/>
    <property type="match status" value="1"/>
</dbReference>
<dbReference type="AlphaFoldDB" id="A0A2J6PN86"/>
<organism evidence="1 2">
    <name type="scientific">Hyaloscypha hepaticicola</name>
    <dbReference type="NCBI Taxonomy" id="2082293"/>
    <lineage>
        <taxon>Eukaryota</taxon>
        <taxon>Fungi</taxon>
        <taxon>Dikarya</taxon>
        <taxon>Ascomycota</taxon>
        <taxon>Pezizomycotina</taxon>
        <taxon>Leotiomycetes</taxon>
        <taxon>Helotiales</taxon>
        <taxon>Hyaloscyphaceae</taxon>
        <taxon>Hyaloscypha</taxon>
    </lineage>
</organism>
<evidence type="ECO:0000313" key="1">
    <source>
        <dbReference type="EMBL" id="PMD15498.1"/>
    </source>
</evidence>
<sequence>MPRASSLEKQRRCKGSFDGWINVTRHASFARRKQTNRILQQDFLTSNIQAMIILILHRWDEQTEKVCTTTKRRDENALSFGARNCRESAMISDRDLNKNQNFEEHFPLLTRGWVFQERMLSRRILYCHREELRFQCLEANYCECNQMPPPHPKGTYHGALTVNPEIRLDLLREKGSDKSNIGFRWMKMVQNFFLLKLTNQTDILPAIGGCAKAIARWTGQEYIAGMWKERLHDNLLWMNGGPNKQRTKPARHYEVDGSNMILGLIAMRPAYKLFCIARKQ</sequence>
<dbReference type="Proteomes" id="UP000235672">
    <property type="component" value="Unassembled WGS sequence"/>
</dbReference>
<reference evidence="1 2" key="1">
    <citation type="submission" date="2016-05" db="EMBL/GenBank/DDBJ databases">
        <title>A degradative enzymes factory behind the ericoid mycorrhizal symbiosis.</title>
        <authorList>
            <consortium name="DOE Joint Genome Institute"/>
            <person name="Martino E."/>
            <person name="Morin E."/>
            <person name="Grelet G."/>
            <person name="Kuo A."/>
            <person name="Kohler A."/>
            <person name="Daghino S."/>
            <person name="Barry K."/>
            <person name="Choi C."/>
            <person name="Cichocki N."/>
            <person name="Clum A."/>
            <person name="Copeland A."/>
            <person name="Hainaut M."/>
            <person name="Haridas S."/>
            <person name="Labutti K."/>
            <person name="Lindquist E."/>
            <person name="Lipzen A."/>
            <person name="Khouja H.-R."/>
            <person name="Murat C."/>
            <person name="Ohm R."/>
            <person name="Olson A."/>
            <person name="Spatafora J."/>
            <person name="Veneault-Fourrey C."/>
            <person name="Henrissat B."/>
            <person name="Grigoriev I."/>
            <person name="Martin F."/>
            <person name="Perotto S."/>
        </authorList>
    </citation>
    <scope>NUCLEOTIDE SEQUENCE [LARGE SCALE GENOMIC DNA]</scope>
    <source>
        <strain evidence="1 2">UAMH 7357</strain>
    </source>
</reference>
<accession>A0A2J6PN86</accession>
<dbReference type="STRING" id="1745343.A0A2J6PN86"/>
<dbReference type="PANTHER" id="PTHR33112:SF9">
    <property type="entry name" value="HETEROKARYON INCOMPATIBILITY DOMAIN-CONTAINING PROTEIN"/>
    <property type="match status" value="1"/>
</dbReference>
<keyword evidence="2" id="KW-1185">Reference proteome</keyword>
<evidence type="ECO:0008006" key="3">
    <source>
        <dbReference type="Google" id="ProtNLM"/>
    </source>
</evidence>
<dbReference type="EMBL" id="KZ613513">
    <property type="protein sequence ID" value="PMD15498.1"/>
    <property type="molecule type" value="Genomic_DNA"/>
</dbReference>
<proteinExistence type="predicted"/>
<dbReference type="OrthoDB" id="5125733at2759"/>